<dbReference type="InterPro" id="IPR011701">
    <property type="entry name" value="MFS"/>
</dbReference>
<feature type="domain" description="Major facilitator superfamily (MFS) profile" evidence="7">
    <location>
        <begin position="37"/>
        <end position="476"/>
    </location>
</feature>
<evidence type="ECO:0000256" key="2">
    <source>
        <dbReference type="ARBA" id="ARBA00022448"/>
    </source>
</evidence>
<feature type="transmembrane region" description="Helical" evidence="6">
    <location>
        <begin position="423"/>
        <end position="442"/>
    </location>
</feature>
<feature type="transmembrane region" description="Helical" evidence="6">
    <location>
        <begin position="303"/>
        <end position="322"/>
    </location>
</feature>
<evidence type="ECO:0000256" key="6">
    <source>
        <dbReference type="SAM" id="Phobius"/>
    </source>
</evidence>
<feature type="transmembrane region" description="Helical" evidence="6">
    <location>
        <begin position="199"/>
        <end position="219"/>
    </location>
</feature>
<dbReference type="SUPFAM" id="SSF103473">
    <property type="entry name" value="MFS general substrate transporter"/>
    <property type="match status" value="1"/>
</dbReference>
<keyword evidence="9" id="KW-1185">Reference proteome</keyword>
<dbReference type="InterPro" id="IPR020846">
    <property type="entry name" value="MFS_dom"/>
</dbReference>
<dbReference type="PANTHER" id="PTHR43791:SF24">
    <property type="entry name" value="NICOTINIC ACID PLASMA MEMBRANE TRANSPORTER"/>
    <property type="match status" value="1"/>
</dbReference>
<keyword evidence="5 6" id="KW-0472">Membrane</keyword>
<keyword evidence="4 6" id="KW-1133">Transmembrane helix</keyword>
<accession>A0ABP0EHA9</accession>
<name>A0ABP0EHA9_9ASCO</name>
<comment type="subcellular location">
    <subcellularLocation>
        <location evidence="1">Membrane</location>
        <topology evidence="1">Multi-pass membrane protein</topology>
    </subcellularLocation>
</comment>
<gene>
    <name evidence="8" type="primary">TNA1</name>
    <name evidence="8" type="ORF">CAAN4_E15786</name>
</gene>
<dbReference type="Pfam" id="PF07690">
    <property type="entry name" value="MFS_1"/>
    <property type="match status" value="1"/>
</dbReference>
<evidence type="ECO:0000256" key="1">
    <source>
        <dbReference type="ARBA" id="ARBA00004141"/>
    </source>
</evidence>
<proteinExistence type="predicted"/>
<evidence type="ECO:0000259" key="7">
    <source>
        <dbReference type="PROSITE" id="PS50850"/>
    </source>
</evidence>
<dbReference type="Proteomes" id="UP001497600">
    <property type="component" value="Chromosome E"/>
</dbReference>
<feature type="transmembrane region" description="Helical" evidence="6">
    <location>
        <begin position="334"/>
        <end position="353"/>
    </location>
</feature>
<feature type="transmembrane region" description="Helical" evidence="6">
    <location>
        <begin position="268"/>
        <end position="291"/>
    </location>
</feature>
<sequence length="476" mass="52738">MSEKKSEQISVLSVEEDTIYIDPVAEAKLVHKLDRTVLPILGLLYFMAALDRSNIGNSAAAGLQEAIGLTSAQLSNCVSLFFVTYIISEIPATLLLRKAKPHRFLAALGLMWALVTIGMTFVSSYGSFLACRLLLGLFEGGYFPCIVIYVSIFYKPEEQALRMGYLLACAGFAGAFGGLISYGLVQVKSTNTYLQGYRLIYLVEGLITVCAIPVVYYLLPDDENVKVFNEEERELMRLRTLQRQQYMGKSDKFEWIEVRKAIADPKTYLSMIIQFCSDLVLYGFSTFLPTILKSGLGYSTTQAQYLTIPVYAVAIISIIGISRASDYLKLRGPFIAAVDLIAAIGYIILIASSNNAVKYFATYLIAISLYVQAGINLSWTASNSMPHYRRTCVVGANQTLGNISGAIAGQVYRKSPYRLGHSFSLGCVCLSAVCIGLNTLWLRRQNKVKELILSGEKEDTMSERTGDHVLDFKYCY</sequence>
<feature type="transmembrane region" description="Helical" evidence="6">
    <location>
        <begin position="359"/>
        <end position="379"/>
    </location>
</feature>
<protein>
    <submittedName>
        <fullName evidence="8">High-affinity nicotinic acid transporter</fullName>
    </submittedName>
</protein>
<reference evidence="8 9" key="1">
    <citation type="submission" date="2024-01" db="EMBL/GenBank/DDBJ databases">
        <authorList>
            <consortium name="Genoscope - CEA"/>
            <person name="William W."/>
        </authorList>
    </citation>
    <scope>NUCLEOTIDE SEQUENCE [LARGE SCALE GENOMIC DNA]</scope>
    <source>
        <strain evidence="8 9">29B2s-10</strain>
    </source>
</reference>
<evidence type="ECO:0000313" key="8">
    <source>
        <dbReference type="EMBL" id="CAK7909630.1"/>
    </source>
</evidence>
<dbReference type="Gene3D" id="1.20.1250.20">
    <property type="entry name" value="MFS general substrate transporter like domains"/>
    <property type="match status" value="2"/>
</dbReference>
<keyword evidence="3 6" id="KW-0812">Transmembrane</keyword>
<dbReference type="EMBL" id="OZ004257">
    <property type="protein sequence ID" value="CAK7909630.1"/>
    <property type="molecule type" value="Genomic_DNA"/>
</dbReference>
<evidence type="ECO:0000313" key="9">
    <source>
        <dbReference type="Proteomes" id="UP001497600"/>
    </source>
</evidence>
<feature type="transmembrane region" description="Helical" evidence="6">
    <location>
        <begin position="104"/>
        <end position="127"/>
    </location>
</feature>
<organism evidence="8 9">
    <name type="scientific">[Candida] anglica</name>
    <dbReference type="NCBI Taxonomy" id="148631"/>
    <lineage>
        <taxon>Eukaryota</taxon>
        <taxon>Fungi</taxon>
        <taxon>Dikarya</taxon>
        <taxon>Ascomycota</taxon>
        <taxon>Saccharomycotina</taxon>
        <taxon>Pichiomycetes</taxon>
        <taxon>Debaryomycetaceae</taxon>
        <taxon>Kurtzmaniella</taxon>
    </lineage>
</organism>
<evidence type="ECO:0000256" key="4">
    <source>
        <dbReference type="ARBA" id="ARBA00022989"/>
    </source>
</evidence>
<dbReference type="PANTHER" id="PTHR43791">
    <property type="entry name" value="PERMEASE-RELATED"/>
    <property type="match status" value="1"/>
</dbReference>
<feature type="transmembrane region" description="Helical" evidence="6">
    <location>
        <begin position="165"/>
        <end position="187"/>
    </location>
</feature>
<feature type="transmembrane region" description="Helical" evidence="6">
    <location>
        <begin position="133"/>
        <end position="153"/>
    </location>
</feature>
<evidence type="ECO:0000256" key="3">
    <source>
        <dbReference type="ARBA" id="ARBA00022692"/>
    </source>
</evidence>
<dbReference type="PROSITE" id="PS50850">
    <property type="entry name" value="MFS"/>
    <property type="match status" value="1"/>
</dbReference>
<keyword evidence="2" id="KW-0813">Transport</keyword>
<dbReference type="InterPro" id="IPR036259">
    <property type="entry name" value="MFS_trans_sf"/>
</dbReference>
<evidence type="ECO:0000256" key="5">
    <source>
        <dbReference type="ARBA" id="ARBA00023136"/>
    </source>
</evidence>